<sequence length="704" mass="75404">MPAPLDRESLKSMKRADLQRICKDYGIKANLKTEALIDLLIDTTTARPRPTPPMPQRAPSGRRVSRAVPPVSRPRGTSSSSVIIHDSDEEDQAFEEQHRRSVAPTISSEPEAPHPPPRTRRAKDTQYRLGVGRPTVVGGSGARAVTRSSSSTTKGKRGKASRSVKPVEAAIQEEEEPEPMEYELPQAGPSGTVHDHEPPLPAMPTPQEDPVPSPDSRPDIPDQVRAYINELVTPFQAQIQLLQSELQQRSNREADILALTSQLQSVQAEVQSLRSQATMASQLQIEVQQLKQLVSELMRRSTTDASQPSAKSSGKARASDDGSSQASATARDPTHNAANPLAQQVEAPHGGSQPLLGKRHRDSDDSDSTDAVEAGQEGRYSQEELKKKAVRPTKKRLKLAAGAQDEERHGSNAADQGSSQLPDPLLPPSRPTFTVFSGPEEPVETYIDPPPPTDHLSDLFPLPTITGGQTAVPTNNGGGTIVRPIGADENAPNFGFNFSFNTSIFQPMTSTPFDMGHPSFAYPEPPASPTPGGVPSGGFVERAGGRIERNDLYHPHGRRHAQSQAQVDGESPSRPQSATSRPASRASYPQAASQPQPSASGVGTVNPTALVGTPNLPPLPEVTQEESNTSMSNGIASFTRRIASSSEIGIALGMSSTLPLPPDTPVPPMKRTMYGTELEGDTRFGDFGVEGVATGFWAGMAPRF</sequence>
<feature type="region of interest" description="Disordered" evidence="1">
    <location>
        <begin position="42"/>
        <end position="218"/>
    </location>
</feature>
<feature type="compositionally biased region" description="Basic and acidic residues" evidence="1">
    <location>
        <begin position="543"/>
        <end position="554"/>
    </location>
</feature>
<feature type="compositionally biased region" description="Basic residues" evidence="1">
    <location>
        <begin position="388"/>
        <end position="398"/>
    </location>
</feature>
<evidence type="ECO:0000313" key="2">
    <source>
        <dbReference type="EMBL" id="OJT09495.1"/>
    </source>
</evidence>
<comment type="caution">
    <text evidence="2">The sequence shown here is derived from an EMBL/GenBank/DDBJ whole genome shotgun (WGS) entry which is preliminary data.</text>
</comment>
<gene>
    <name evidence="2" type="ORF">TRAPUB_14029</name>
</gene>
<organism evidence="2 3">
    <name type="scientific">Trametes pubescens</name>
    <name type="common">White-rot fungus</name>
    <dbReference type="NCBI Taxonomy" id="154538"/>
    <lineage>
        <taxon>Eukaryota</taxon>
        <taxon>Fungi</taxon>
        <taxon>Dikarya</taxon>
        <taxon>Basidiomycota</taxon>
        <taxon>Agaricomycotina</taxon>
        <taxon>Agaricomycetes</taxon>
        <taxon>Polyporales</taxon>
        <taxon>Polyporaceae</taxon>
        <taxon>Trametes</taxon>
    </lineage>
</organism>
<dbReference type="OrthoDB" id="3258416at2759"/>
<proteinExistence type="predicted"/>
<dbReference type="OMA" id="MKRTMYG"/>
<feature type="compositionally biased region" description="Low complexity" evidence="1">
    <location>
        <begin position="580"/>
        <end position="600"/>
    </location>
</feature>
<dbReference type="EMBL" id="MNAD01000904">
    <property type="protein sequence ID" value="OJT09495.1"/>
    <property type="molecule type" value="Genomic_DNA"/>
</dbReference>
<dbReference type="STRING" id="154538.A0A1M2VPH0"/>
<feature type="compositionally biased region" description="Low complexity" evidence="1">
    <location>
        <begin position="57"/>
        <end position="76"/>
    </location>
</feature>
<feature type="compositionally biased region" description="Polar residues" evidence="1">
    <location>
        <begin position="303"/>
        <end position="312"/>
    </location>
</feature>
<reference evidence="2 3" key="1">
    <citation type="submission" date="2016-10" db="EMBL/GenBank/DDBJ databases">
        <title>Genome sequence of the basidiomycete white-rot fungus Trametes pubescens.</title>
        <authorList>
            <person name="Makela M.R."/>
            <person name="Granchi Z."/>
            <person name="Peng M."/>
            <person name="De Vries R.P."/>
            <person name="Grigoriev I."/>
            <person name="Riley R."/>
            <person name="Hilden K."/>
        </authorList>
    </citation>
    <scope>NUCLEOTIDE SEQUENCE [LARGE SCALE GENOMIC DNA]</scope>
    <source>
        <strain evidence="2 3">FBCC735</strain>
    </source>
</reference>
<name>A0A1M2VPH0_TRAPU</name>
<protein>
    <submittedName>
        <fullName evidence="2">Uncharacterized protein</fullName>
    </submittedName>
</protein>
<feature type="compositionally biased region" description="Acidic residues" evidence="1">
    <location>
        <begin position="171"/>
        <end position="181"/>
    </location>
</feature>
<dbReference type="Proteomes" id="UP000184267">
    <property type="component" value="Unassembled WGS sequence"/>
</dbReference>
<feature type="region of interest" description="Disordered" evidence="1">
    <location>
        <begin position="517"/>
        <end position="631"/>
    </location>
</feature>
<feature type="compositionally biased region" description="Pro residues" evidence="1">
    <location>
        <begin position="199"/>
        <end position="215"/>
    </location>
</feature>
<evidence type="ECO:0000256" key="1">
    <source>
        <dbReference type="SAM" id="MobiDB-lite"/>
    </source>
</evidence>
<keyword evidence="3" id="KW-1185">Reference proteome</keyword>
<evidence type="ECO:0000313" key="3">
    <source>
        <dbReference type="Proteomes" id="UP000184267"/>
    </source>
</evidence>
<accession>A0A1M2VPH0</accession>
<dbReference type="AlphaFoldDB" id="A0A1M2VPH0"/>
<feature type="region of interest" description="Disordered" evidence="1">
    <location>
        <begin position="299"/>
        <end position="444"/>
    </location>
</feature>
<feature type="compositionally biased region" description="Low complexity" evidence="1">
    <location>
        <begin position="142"/>
        <end position="153"/>
    </location>
</feature>